<keyword evidence="3" id="KW-1185">Reference proteome</keyword>
<evidence type="ECO:0000313" key="4">
    <source>
        <dbReference type="WBParaSite" id="ASIM_0000838001-mRNA-1"/>
    </source>
</evidence>
<feature type="compositionally biased region" description="Basic and acidic residues" evidence="1">
    <location>
        <begin position="84"/>
        <end position="96"/>
    </location>
</feature>
<gene>
    <name evidence="2" type="ORF">ASIM_LOCUS8130</name>
</gene>
<name>A0A0M3JL53_ANISI</name>
<proteinExistence type="predicted"/>
<dbReference type="WBParaSite" id="ASIM_0000838001-mRNA-1">
    <property type="protein sequence ID" value="ASIM_0000838001-mRNA-1"/>
    <property type="gene ID" value="ASIM_0000838001"/>
</dbReference>
<evidence type="ECO:0000313" key="3">
    <source>
        <dbReference type="Proteomes" id="UP000267096"/>
    </source>
</evidence>
<dbReference type="EMBL" id="UYRR01021197">
    <property type="protein sequence ID" value="VDK30879.1"/>
    <property type="molecule type" value="Genomic_DNA"/>
</dbReference>
<evidence type="ECO:0000313" key="2">
    <source>
        <dbReference type="EMBL" id="VDK30879.1"/>
    </source>
</evidence>
<accession>A0A0M3JL53</accession>
<evidence type="ECO:0000256" key="1">
    <source>
        <dbReference type="SAM" id="MobiDB-lite"/>
    </source>
</evidence>
<sequence>MVDAVSLYAKNSAVDAFGNCALLNTEGGDTATNQITSSPVQRDGNGTDEEDTCTKNASNPSEDDSDERIDNKDESGMKRKRVDKRKDEHSSRKLSDEVATSSDTNAKRND</sequence>
<protein>
    <submittedName>
        <fullName evidence="2 4">Uncharacterized protein</fullName>
    </submittedName>
</protein>
<reference evidence="4" key="1">
    <citation type="submission" date="2017-02" db="UniProtKB">
        <authorList>
            <consortium name="WormBaseParasite"/>
        </authorList>
    </citation>
    <scope>IDENTIFICATION</scope>
</reference>
<dbReference type="AlphaFoldDB" id="A0A0M3JL53"/>
<organism evidence="4">
    <name type="scientific">Anisakis simplex</name>
    <name type="common">Herring worm</name>
    <dbReference type="NCBI Taxonomy" id="6269"/>
    <lineage>
        <taxon>Eukaryota</taxon>
        <taxon>Metazoa</taxon>
        <taxon>Ecdysozoa</taxon>
        <taxon>Nematoda</taxon>
        <taxon>Chromadorea</taxon>
        <taxon>Rhabditida</taxon>
        <taxon>Spirurina</taxon>
        <taxon>Ascaridomorpha</taxon>
        <taxon>Ascaridoidea</taxon>
        <taxon>Anisakidae</taxon>
        <taxon>Anisakis</taxon>
        <taxon>Anisakis simplex complex</taxon>
    </lineage>
</organism>
<feature type="region of interest" description="Disordered" evidence="1">
    <location>
        <begin position="24"/>
        <end position="110"/>
    </location>
</feature>
<reference evidence="2 3" key="2">
    <citation type="submission" date="2018-11" db="EMBL/GenBank/DDBJ databases">
        <authorList>
            <consortium name="Pathogen Informatics"/>
        </authorList>
    </citation>
    <scope>NUCLEOTIDE SEQUENCE [LARGE SCALE GENOMIC DNA]</scope>
</reference>
<feature type="compositionally biased region" description="Basic and acidic residues" evidence="1">
    <location>
        <begin position="68"/>
        <end position="77"/>
    </location>
</feature>
<dbReference type="Proteomes" id="UP000267096">
    <property type="component" value="Unassembled WGS sequence"/>
</dbReference>
<feature type="compositionally biased region" description="Polar residues" evidence="1">
    <location>
        <begin position="30"/>
        <end position="40"/>
    </location>
</feature>